<dbReference type="PANTHER" id="PTHR12110">
    <property type="entry name" value="HYDROXYPYRUVATE ISOMERASE"/>
    <property type="match status" value="1"/>
</dbReference>
<dbReference type="Pfam" id="PF14696">
    <property type="entry name" value="Glyoxalase_5"/>
    <property type="match status" value="1"/>
</dbReference>
<dbReference type="RefSeq" id="WP_308421909.1">
    <property type="nucleotide sequence ID" value="NZ_BAAAOU010000001.1"/>
</dbReference>
<feature type="binding site" evidence="2">
    <location>
        <position position="215"/>
    </location>
    <ligand>
        <name>a divalent metal cation</name>
        <dbReference type="ChEBI" id="CHEBI:60240"/>
        <note>catalytic</note>
    </ligand>
</feature>
<keyword evidence="2" id="KW-0479">Metal-binding</keyword>
<dbReference type="SUPFAM" id="SSF51658">
    <property type="entry name" value="Xylose isomerase-like"/>
    <property type="match status" value="1"/>
</dbReference>
<evidence type="ECO:0000259" key="3">
    <source>
        <dbReference type="Pfam" id="PF01261"/>
    </source>
</evidence>
<dbReference type="Gene3D" id="3.10.180.10">
    <property type="entry name" value="2,3-Dihydroxybiphenyl 1,2-Dioxygenase, domain 1"/>
    <property type="match status" value="2"/>
</dbReference>
<dbReference type="GO" id="GO:0051213">
    <property type="term" value="F:dioxygenase activity"/>
    <property type="evidence" value="ECO:0007669"/>
    <property type="project" value="UniProtKB-KW"/>
</dbReference>
<dbReference type="EMBL" id="BMLQ01000002">
    <property type="protein sequence ID" value="GGO42309.1"/>
    <property type="molecule type" value="Genomic_DNA"/>
</dbReference>
<reference evidence="5" key="1">
    <citation type="journal article" date="2019" name="Int. J. Syst. Evol. Microbiol.">
        <title>The Global Catalogue of Microorganisms (GCM) 10K type strain sequencing project: providing services to taxonomists for standard genome sequencing and annotation.</title>
        <authorList>
            <consortium name="The Broad Institute Genomics Platform"/>
            <consortium name="The Broad Institute Genome Sequencing Center for Infectious Disease"/>
            <person name="Wu L."/>
            <person name="Ma J."/>
        </authorList>
    </citation>
    <scope>NUCLEOTIDE SEQUENCE [LARGE SCALE GENOMIC DNA]</scope>
    <source>
        <strain evidence="5">CGMCC 1.7064</strain>
    </source>
</reference>
<dbReference type="InterPro" id="IPR013022">
    <property type="entry name" value="Xyl_isomerase-like_TIM-brl"/>
</dbReference>
<keyword evidence="5" id="KW-1185">Reference proteome</keyword>
<dbReference type="Proteomes" id="UP000642509">
    <property type="component" value="Unassembled WGS sequence"/>
</dbReference>
<dbReference type="HAMAP" id="MF_02238">
    <property type="entry name" value="DSD"/>
    <property type="match status" value="1"/>
</dbReference>
<keyword evidence="4" id="KW-0560">Oxidoreductase</keyword>
<dbReference type="InterPro" id="IPR043700">
    <property type="entry name" value="DSD"/>
</dbReference>
<evidence type="ECO:0000313" key="4">
    <source>
        <dbReference type="EMBL" id="GGO42309.1"/>
    </source>
</evidence>
<dbReference type="PANTHER" id="PTHR12110:SF21">
    <property type="entry name" value="XYLOSE ISOMERASE-LIKE TIM BARREL DOMAIN-CONTAINING PROTEIN"/>
    <property type="match status" value="1"/>
</dbReference>
<dbReference type="SUPFAM" id="SSF54593">
    <property type="entry name" value="Glyoxalase/Bleomycin resistance protein/Dihydroxybiphenyl dioxygenase"/>
    <property type="match status" value="1"/>
</dbReference>
<comment type="function">
    <text evidence="2">Catalyzes the conversion of 3-dehydroshikimate to protocatechuate (3,4-dihydroxybenzoate), a common intermediate of quinate and shikimate degradation pathways.</text>
</comment>
<keyword evidence="1" id="KW-0119">Carbohydrate metabolism</keyword>
<dbReference type="InterPro" id="IPR036237">
    <property type="entry name" value="Xyl_isomerase-like_sf"/>
</dbReference>
<keyword evidence="4" id="KW-0223">Dioxygenase</keyword>
<protein>
    <recommendedName>
        <fullName evidence="2">3-dehydroshikimate dehydratase</fullName>
        <shortName evidence="2">DSD</shortName>
        <ecNumber evidence="2">4.2.1.118</ecNumber>
    </recommendedName>
</protein>
<feature type="binding site" evidence="2">
    <location>
        <position position="465"/>
    </location>
    <ligand>
        <name>Mg(2+)</name>
        <dbReference type="ChEBI" id="CHEBI:18420"/>
    </ligand>
</feature>
<dbReference type="Gene3D" id="3.20.20.150">
    <property type="entry name" value="Divalent-metal-dependent TIM barrel enzymes"/>
    <property type="match status" value="1"/>
</dbReference>
<feature type="binding site" evidence="2">
    <location>
        <position position="555"/>
    </location>
    <ligand>
        <name>Mg(2+)</name>
        <dbReference type="ChEBI" id="CHEBI:18420"/>
    </ligand>
</feature>
<sequence>MSQSVPAVNAANAAIGVNAEPTRMSRTSIATVCLAGTFEEKMRAAAEAGFHGIEVFEPDLVASPLSPEQVRDLAAELGLTLDLYQPFRDLEGVEEGVFQNNLRRLEGKFQLMQRLGVDLILLCSNVGTATSWEDEVAVDQLRRAADLAARYQIRIAYEALAWGRFVNTYEHAWSLVEQADRPNLGVCLDSFHILSRRGDVSGFREIPGEKVFFVQMADAPIMLMDVLSWSRHHRNFPGEGGFDLVTFMRELYATGYTGPISLEVFSDVYRQTESVRTAREAMRSLQWLDDAQAGEAPARPTGWDFAEVRAAEPADLAEVLTQLGFADHGRHRTKDVHLFSAGHARVVTNDRTEAPLEHAGGSVIASIGLQVPDPRTTADHARALHYPKAWRANRADEMVLRGVQAPDGTEVFLAPTSAAAPQWVAEYGRNDGGRVTGTAASRDAGAGTEAAGVVAGDGLILGIDHVNLAQPWQWFEEGVLFYRSLFGLEAQVSNDVPSPQGLVRSEVMRTPDGAVRIPLNLIPHGLDPGRSSTTRTVTGQIDHDELRLKAAYPQHVAFLASDAVEVARRARARGLRMLPVPSNYYEDLAARFALDEAFLAELRENDVMYDRDEGGEFLHFYTRTVGTVFFEVVERRDGYEGYGAGSAPVRLAAQYDLDRQ</sequence>
<comment type="caution">
    <text evidence="4">The sequence shown here is derived from an EMBL/GenBank/DDBJ whole genome shotgun (WGS) entry which is preliminary data.</text>
</comment>
<comment type="catalytic activity">
    <reaction evidence="2">
        <text>3-dehydroshikimate = 3,4-dihydroxybenzoate + H2O</text>
        <dbReference type="Rhea" id="RHEA:24848"/>
        <dbReference type="ChEBI" id="CHEBI:15377"/>
        <dbReference type="ChEBI" id="CHEBI:16630"/>
        <dbReference type="ChEBI" id="CHEBI:36241"/>
        <dbReference type="EC" id="4.2.1.118"/>
    </reaction>
</comment>
<comment type="cofactor">
    <cofactor evidence="2">
        <name>a divalent metal cation</name>
        <dbReference type="ChEBI" id="CHEBI:60240"/>
    </cofactor>
</comment>
<dbReference type="Pfam" id="PF01261">
    <property type="entry name" value="AP_endonuc_2"/>
    <property type="match status" value="1"/>
</dbReference>
<evidence type="ECO:0000256" key="2">
    <source>
        <dbReference type="HAMAP-Rule" id="MF_02238"/>
    </source>
</evidence>
<feature type="domain" description="Xylose isomerase-like TIM barrel" evidence="3">
    <location>
        <begin position="43"/>
        <end position="284"/>
    </location>
</feature>
<name>A0ABQ2LRI9_9MICC</name>
<evidence type="ECO:0000256" key="1">
    <source>
        <dbReference type="ARBA" id="ARBA00023277"/>
    </source>
</evidence>
<dbReference type="InterPro" id="IPR029068">
    <property type="entry name" value="Glyas_Bleomycin-R_OHBP_Dase"/>
</dbReference>
<feature type="binding site" evidence="2">
    <location>
        <position position="158"/>
    </location>
    <ligand>
        <name>a divalent metal cation</name>
        <dbReference type="ChEBI" id="CHEBI:60240"/>
        <note>catalytic</note>
    </ligand>
</feature>
<dbReference type="InterPro" id="IPR050312">
    <property type="entry name" value="IolE/XylAMocC-like"/>
</dbReference>
<comment type="pathway">
    <text evidence="2">Aromatic compound metabolism; 3,4-dihydroxybenzoate biosynthesis.</text>
</comment>
<organism evidence="4 5">
    <name type="scientific">Citricoccus zhacaiensis</name>
    <dbReference type="NCBI Taxonomy" id="489142"/>
    <lineage>
        <taxon>Bacteria</taxon>
        <taxon>Bacillati</taxon>
        <taxon>Actinomycetota</taxon>
        <taxon>Actinomycetes</taxon>
        <taxon>Micrococcales</taxon>
        <taxon>Micrococcaceae</taxon>
        <taxon>Citricoccus</taxon>
    </lineage>
</organism>
<evidence type="ECO:0000313" key="5">
    <source>
        <dbReference type="Proteomes" id="UP000642509"/>
    </source>
</evidence>
<keyword evidence="2" id="KW-0456">Lyase</keyword>
<proteinExistence type="inferred from homology"/>
<gene>
    <name evidence="4" type="ORF">GCM10010977_07780</name>
</gene>
<feature type="binding site" evidence="2">
    <location>
        <position position="263"/>
    </location>
    <ligand>
        <name>a divalent metal cation</name>
        <dbReference type="ChEBI" id="CHEBI:60240"/>
        <note>catalytic</note>
    </ligand>
</feature>
<dbReference type="EC" id="4.2.1.118" evidence="2"/>
<accession>A0ABQ2LRI9</accession>
<feature type="binding site" evidence="2">
    <location>
        <position position="631"/>
    </location>
    <ligand>
        <name>Mg(2+)</name>
        <dbReference type="ChEBI" id="CHEBI:18420"/>
    </ligand>
</feature>
<feature type="binding site" evidence="2">
    <location>
        <position position="189"/>
    </location>
    <ligand>
        <name>a divalent metal cation</name>
        <dbReference type="ChEBI" id="CHEBI:60240"/>
        <note>catalytic</note>
    </ligand>
</feature>
<comment type="similarity">
    <text evidence="2">Belongs to the bacterial two-domain DSD family.</text>
</comment>